<name>A0A803QPZ4_CANSA</name>
<organism evidence="1 2">
    <name type="scientific">Cannabis sativa</name>
    <name type="common">Hemp</name>
    <name type="synonym">Marijuana</name>
    <dbReference type="NCBI Taxonomy" id="3483"/>
    <lineage>
        <taxon>Eukaryota</taxon>
        <taxon>Viridiplantae</taxon>
        <taxon>Streptophyta</taxon>
        <taxon>Embryophyta</taxon>
        <taxon>Tracheophyta</taxon>
        <taxon>Spermatophyta</taxon>
        <taxon>Magnoliopsida</taxon>
        <taxon>eudicotyledons</taxon>
        <taxon>Gunneridae</taxon>
        <taxon>Pentapetalae</taxon>
        <taxon>rosids</taxon>
        <taxon>fabids</taxon>
        <taxon>Rosales</taxon>
        <taxon>Cannabaceae</taxon>
        <taxon>Cannabis</taxon>
    </lineage>
</organism>
<dbReference type="EnsemblPlants" id="evm.model.10.69">
    <property type="protein sequence ID" value="cds.evm.model.10.69"/>
    <property type="gene ID" value="evm.TU.10.69"/>
</dbReference>
<proteinExistence type="predicted"/>
<reference evidence="1" key="1">
    <citation type="submission" date="2021-03" db="UniProtKB">
        <authorList>
            <consortium name="EnsemblPlants"/>
        </authorList>
    </citation>
    <scope>IDENTIFICATION</scope>
</reference>
<dbReference type="Proteomes" id="UP000596661">
    <property type="component" value="Unassembled WGS sequence"/>
</dbReference>
<dbReference type="Gramene" id="evm.model.10.69">
    <property type="protein sequence ID" value="cds.evm.model.10.69"/>
    <property type="gene ID" value="evm.TU.10.69"/>
</dbReference>
<accession>A0A803QPZ4</accession>
<dbReference type="AlphaFoldDB" id="A0A803QPZ4"/>
<dbReference type="EMBL" id="UZAU01000785">
    <property type="status" value="NOT_ANNOTATED_CDS"/>
    <property type="molecule type" value="Genomic_DNA"/>
</dbReference>
<keyword evidence="2" id="KW-1185">Reference proteome</keyword>
<protein>
    <submittedName>
        <fullName evidence="1">Uncharacterized protein</fullName>
    </submittedName>
</protein>
<sequence length="110" mass="12375">MSGNRMMMPTTLTVAPREILAFTNVELIIIQGGLGGWGLINMELVKGRFLYTSLEKRKKRYGGQLIIDGTSTQKLLRIRSLPVREKTKDFNGDFCLLAALLQRMGDRTVT</sequence>
<evidence type="ECO:0000313" key="2">
    <source>
        <dbReference type="Proteomes" id="UP000596661"/>
    </source>
</evidence>
<evidence type="ECO:0000313" key="1">
    <source>
        <dbReference type="EnsemblPlants" id="cds.evm.model.10.69"/>
    </source>
</evidence>